<organism evidence="1 2">
    <name type="scientific">Bugula neritina</name>
    <name type="common">Brown bryozoan</name>
    <name type="synonym">Sertularia neritina</name>
    <dbReference type="NCBI Taxonomy" id="10212"/>
    <lineage>
        <taxon>Eukaryota</taxon>
        <taxon>Metazoa</taxon>
        <taxon>Spiralia</taxon>
        <taxon>Lophotrochozoa</taxon>
        <taxon>Bryozoa</taxon>
        <taxon>Gymnolaemata</taxon>
        <taxon>Cheilostomatida</taxon>
        <taxon>Flustrina</taxon>
        <taxon>Buguloidea</taxon>
        <taxon>Bugulidae</taxon>
        <taxon>Bugula</taxon>
    </lineage>
</organism>
<dbReference type="AlphaFoldDB" id="A0A7J7IW29"/>
<proteinExistence type="predicted"/>
<sequence>MPYDWYFILAQHDVKFYIVSSLYTKYKQKSEDKRRERLMCSKMFQVTGENKNEKSSSAPEHLDLIRKFQESTLEELKLNSASYTGRELDSLAEAASQLNLTVQKNKEKEKWISLTIKKIS</sequence>
<reference evidence="1" key="1">
    <citation type="submission" date="2020-06" db="EMBL/GenBank/DDBJ databases">
        <title>Draft genome of Bugula neritina, a colonial animal packing powerful symbionts and potential medicines.</title>
        <authorList>
            <person name="Rayko M."/>
        </authorList>
    </citation>
    <scope>NUCLEOTIDE SEQUENCE [LARGE SCALE GENOMIC DNA]</scope>
    <source>
        <strain evidence="1">Kwan_BN1</strain>
    </source>
</reference>
<gene>
    <name evidence="1" type="ORF">EB796_024067</name>
</gene>
<name>A0A7J7IW29_BUGNE</name>
<protein>
    <submittedName>
        <fullName evidence="1">Uncharacterized protein</fullName>
    </submittedName>
</protein>
<evidence type="ECO:0000313" key="2">
    <source>
        <dbReference type="Proteomes" id="UP000593567"/>
    </source>
</evidence>
<comment type="caution">
    <text evidence="1">The sequence shown here is derived from an EMBL/GenBank/DDBJ whole genome shotgun (WGS) entry which is preliminary data.</text>
</comment>
<dbReference type="EMBL" id="VXIV02003373">
    <property type="protein sequence ID" value="KAF6017641.1"/>
    <property type="molecule type" value="Genomic_DNA"/>
</dbReference>
<evidence type="ECO:0000313" key="1">
    <source>
        <dbReference type="EMBL" id="KAF6017641.1"/>
    </source>
</evidence>
<keyword evidence="2" id="KW-1185">Reference proteome</keyword>
<accession>A0A7J7IW29</accession>
<dbReference type="Proteomes" id="UP000593567">
    <property type="component" value="Unassembled WGS sequence"/>
</dbReference>